<dbReference type="Proteomes" id="UP001596190">
    <property type="component" value="Unassembled WGS sequence"/>
</dbReference>
<feature type="domain" description="DUF4097" evidence="1">
    <location>
        <begin position="99"/>
        <end position="361"/>
    </location>
</feature>
<evidence type="ECO:0000313" key="3">
    <source>
        <dbReference type="Proteomes" id="UP001596190"/>
    </source>
</evidence>
<name>A0ABW1T7E6_9LACO</name>
<dbReference type="Gene3D" id="2.160.20.120">
    <property type="match status" value="1"/>
</dbReference>
<proteinExistence type="predicted"/>
<keyword evidence="3" id="KW-1185">Reference proteome</keyword>
<evidence type="ECO:0000313" key="2">
    <source>
        <dbReference type="EMBL" id="MFC6253110.1"/>
    </source>
</evidence>
<accession>A0ABW1T7E6</accession>
<organism evidence="2 3">
    <name type="scientific">Secundilactobacillus hailunensis</name>
    <dbReference type="NCBI Taxonomy" id="2559923"/>
    <lineage>
        <taxon>Bacteria</taxon>
        <taxon>Bacillati</taxon>
        <taxon>Bacillota</taxon>
        <taxon>Bacilli</taxon>
        <taxon>Lactobacillales</taxon>
        <taxon>Lactobacillaceae</taxon>
        <taxon>Secundilactobacillus</taxon>
    </lineage>
</organism>
<dbReference type="Pfam" id="PF13349">
    <property type="entry name" value="DUF4097"/>
    <property type="match status" value="1"/>
</dbReference>
<dbReference type="RefSeq" id="WP_137631118.1">
    <property type="nucleotide sequence ID" value="NZ_BJDO01000023.1"/>
</dbReference>
<reference evidence="3" key="1">
    <citation type="journal article" date="2019" name="Int. J. Syst. Evol. Microbiol.">
        <title>The Global Catalogue of Microorganisms (GCM) 10K type strain sequencing project: providing services to taxonomists for standard genome sequencing and annotation.</title>
        <authorList>
            <consortium name="The Broad Institute Genomics Platform"/>
            <consortium name="The Broad Institute Genome Sequencing Center for Infectious Disease"/>
            <person name="Wu L."/>
            <person name="Ma J."/>
        </authorList>
    </citation>
    <scope>NUCLEOTIDE SEQUENCE [LARGE SCALE GENOMIC DNA]</scope>
    <source>
        <strain evidence="3">CCM 8950</strain>
    </source>
</reference>
<comment type="caution">
    <text evidence="2">The sequence shown here is derived from an EMBL/GenBank/DDBJ whole genome shotgun (WGS) entry which is preliminary data.</text>
</comment>
<dbReference type="InterPro" id="IPR025164">
    <property type="entry name" value="Toastrack_DUF4097"/>
</dbReference>
<sequence>MINDELIAAALDPIFKGYVQNDDVQDFYNEVTADVKESAQFLLDTKQVMRPKQAVDRAVKSLGDLTEPLLLISSPVASASTATASATVAQSWPDTEVGHIVLRADETQVRLVASADAQIHVHQFQQSKLAASKLQLKQSEDTLYLAAPSPRWFQYLIPFRHPKSVVEIALPAQFDGTLDVDLKSGSLSATDLTNQLRATLTLRSGGITMQHVQFKTLSAQLTSGSFKVNHLVCETLSLNAHSGAVHLANVETVFDISAHSGLVKGSMLAGAGQFDVHSGSLTLNWQRIDGDIAVVNQSGTVKLQAPTADSFKFDLQAQSGTVKVTRNATYSLQVQGAALGQVGEAPQYSVTVKNHSGTIRLN</sequence>
<gene>
    <name evidence="2" type="ORF">ACFP1H_00585</name>
</gene>
<dbReference type="EMBL" id="JBHSSA010000008">
    <property type="protein sequence ID" value="MFC6253110.1"/>
    <property type="molecule type" value="Genomic_DNA"/>
</dbReference>
<protein>
    <submittedName>
        <fullName evidence="2">DUF4097 family beta strand repeat-containing protein</fullName>
    </submittedName>
</protein>
<evidence type="ECO:0000259" key="1">
    <source>
        <dbReference type="Pfam" id="PF13349"/>
    </source>
</evidence>